<gene>
    <name evidence="2" type="ORF">A0U92_13065</name>
</gene>
<evidence type="ECO:0000313" key="3">
    <source>
        <dbReference type="Proteomes" id="UP000188937"/>
    </source>
</evidence>
<name>A0A1U9KIG9_ACEAC</name>
<dbReference type="AlphaFoldDB" id="A0A1U9KIG9"/>
<dbReference type="RefSeq" id="WP_077813601.1">
    <property type="nucleotide sequence ID" value="NZ_CP014692.1"/>
</dbReference>
<feature type="region of interest" description="Disordered" evidence="1">
    <location>
        <begin position="73"/>
        <end position="94"/>
    </location>
</feature>
<dbReference type="Proteomes" id="UP000188937">
    <property type="component" value="Chromosome"/>
</dbReference>
<dbReference type="EMBL" id="CP014692">
    <property type="protein sequence ID" value="AQS85548.1"/>
    <property type="molecule type" value="Genomic_DNA"/>
</dbReference>
<organism evidence="2 3">
    <name type="scientific">Acetobacter aceti</name>
    <dbReference type="NCBI Taxonomy" id="435"/>
    <lineage>
        <taxon>Bacteria</taxon>
        <taxon>Pseudomonadati</taxon>
        <taxon>Pseudomonadota</taxon>
        <taxon>Alphaproteobacteria</taxon>
        <taxon>Acetobacterales</taxon>
        <taxon>Acetobacteraceae</taxon>
        <taxon>Acetobacter</taxon>
        <taxon>Acetobacter subgen. Acetobacter</taxon>
    </lineage>
</organism>
<reference evidence="2 3" key="1">
    <citation type="submission" date="2016-03" db="EMBL/GenBank/DDBJ databases">
        <title>Acetic acid bacteria sequencing.</title>
        <authorList>
            <person name="Brandt J."/>
            <person name="Jakob F."/>
            <person name="Vogel R.F."/>
        </authorList>
    </citation>
    <scope>NUCLEOTIDE SEQUENCE [LARGE SCALE GENOMIC DNA]</scope>
    <source>
        <strain evidence="2 3">TMW2.1153</strain>
    </source>
</reference>
<protein>
    <submittedName>
        <fullName evidence="2">Uncharacterized protein</fullName>
    </submittedName>
</protein>
<proteinExistence type="predicted"/>
<keyword evidence="3" id="KW-1185">Reference proteome</keyword>
<evidence type="ECO:0000313" key="2">
    <source>
        <dbReference type="EMBL" id="AQS85548.1"/>
    </source>
</evidence>
<sequence>MVATGGILNSVTIESGGIVIDSGSLVSIDFHDIGNDITVENGNSAVKWRGTIDGITASIGGTLLTVSQTPNTKMLSGQSRPPVMQQASRMIHRA</sequence>
<dbReference type="KEGG" id="aace:A0U92_13065"/>
<evidence type="ECO:0000256" key="1">
    <source>
        <dbReference type="SAM" id="MobiDB-lite"/>
    </source>
</evidence>
<accession>A0A1U9KIG9</accession>